<feature type="chain" id="PRO_5022237162" evidence="2">
    <location>
        <begin position="38"/>
        <end position="132"/>
    </location>
</feature>
<gene>
    <name evidence="3" type="ORF">FBZ90_105102</name>
</gene>
<dbReference type="EMBL" id="VITR01000005">
    <property type="protein sequence ID" value="TWB43289.1"/>
    <property type="molecule type" value="Genomic_DNA"/>
</dbReference>
<name>A0A560HC42_9PROT</name>
<proteinExistence type="predicted"/>
<keyword evidence="4" id="KW-1185">Reference proteome</keyword>
<feature type="signal peptide" evidence="2">
    <location>
        <begin position="1"/>
        <end position="37"/>
    </location>
</feature>
<sequence>MAPVLPKDGLMSERTTALKAALALAGALTALSSGAQAHVGPAPEGMEKCYGIAKAGENSCASAAGTHDCGALSKVDYDGQEFLDVEKGSCRAMGGKLKPFKGIGKAPRPVAPKADAPKAAVPQAAPPKTARD</sequence>
<dbReference type="Proteomes" id="UP000315751">
    <property type="component" value="Unassembled WGS sequence"/>
</dbReference>
<dbReference type="AlphaFoldDB" id="A0A560HC42"/>
<evidence type="ECO:0000256" key="1">
    <source>
        <dbReference type="SAM" id="MobiDB-lite"/>
    </source>
</evidence>
<dbReference type="Pfam" id="PF10048">
    <property type="entry name" value="DUF2282"/>
    <property type="match status" value="1"/>
</dbReference>
<feature type="region of interest" description="Disordered" evidence="1">
    <location>
        <begin position="101"/>
        <end position="132"/>
    </location>
</feature>
<organism evidence="3 4">
    <name type="scientific">Nitrospirillum amazonense</name>
    <dbReference type="NCBI Taxonomy" id="28077"/>
    <lineage>
        <taxon>Bacteria</taxon>
        <taxon>Pseudomonadati</taxon>
        <taxon>Pseudomonadota</taxon>
        <taxon>Alphaproteobacteria</taxon>
        <taxon>Rhodospirillales</taxon>
        <taxon>Azospirillaceae</taxon>
        <taxon>Nitrospirillum</taxon>
    </lineage>
</organism>
<reference evidence="3 4" key="1">
    <citation type="submission" date="2019-06" db="EMBL/GenBank/DDBJ databases">
        <title>Genomic Encyclopedia of Type Strains, Phase IV (KMG-V): Genome sequencing to study the core and pangenomes of soil and plant-associated prokaryotes.</title>
        <authorList>
            <person name="Whitman W."/>
        </authorList>
    </citation>
    <scope>NUCLEOTIDE SEQUENCE [LARGE SCALE GENOMIC DNA]</scope>
    <source>
        <strain evidence="3 4">BR 11622</strain>
    </source>
</reference>
<protein>
    <submittedName>
        <fullName evidence="3">Putative membrane protein</fullName>
    </submittedName>
</protein>
<dbReference type="InterPro" id="IPR018740">
    <property type="entry name" value="DUF2282_membr"/>
</dbReference>
<feature type="compositionally biased region" description="Low complexity" evidence="1">
    <location>
        <begin position="105"/>
        <end position="132"/>
    </location>
</feature>
<evidence type="ECO:0000256" key="2">
    <source>
        <dbReference type="SAM" id="SignalP"/>
    </source>
</evidence>
<evidence type="ECO:0000313" key="3">
    <source>
        <dbReference type="EMBL" id="TWB43289.1"/>
    </source>
</evidence>
<comment type="caution">
    <text evidence="3">The sequence shown here is derived from an EMBL/GenBank/DDBJ whole genome shotgun (WGS) entry which is preliminary data.</text>
</comment>
<evidence type="ECO:0000313" key="4">
    <source>
        <dbReference type="Proteomes" id="UP000315751"/>
    </source>
</evidence>
<keyword evidence="2" id="KW-0732">Signal</keyword>
<accession>A0A560HC42</accession>